<proteinExistence type="predicted"/>
<dbReference type="SUPFAM" id="SSF52540">
    <property type="entry name" value="P-loop containing nucleoside triphosphate hydrolases"/>
    <property type="match status" value="1"/>
</dbReference>
<gene>
    <name evidence="1" type="ORF">IW261DRAFT_1679639</name>
</gene>
<feature type="non-terminal residue" evidence="1">
    <location>
        <position position="1"/>
    </location>
</feature>
<protein>
    <recommendedName>
        <fullName evidence="3">NB-ARC domain-containing protein</fullName>
    </recommendedName>
</protein>
<dbReference type="Proteomes" id="UP001175227">
    <property type="component" value="Unassembled WGS sequence"/>
</dbReference>
<dbReference type="PANTHER" id="PTHR35205">
    <property type="entry name" value="NB-ARC AND TPR DOMAIN PROTEIN"/>
    <property type="match status" value="1"/>
</dbReference>
<dbReference type="AlphaFoldDB" id="A0AA39NMV9"/>
<accession>A0AA39NMV9</accession>
<evidence type="ECO:0000313" key="1">
    <source>
        <dbReference type="EMBL" id="KAK0468579.1"/>
    </source>
</evidence>
<dbReference type="Gene3D" id="3.40.50.300">
    <property type="entry name" value="P-loop containing nucleotide triphosphate hydrolases"/>
    <property type="match status" value="1"/>
</dbReference>
<organism evidence="1 2">
    <name type="scientific">Armillaria novae-zelandiae</name>
    <dbReference type="NCBI Taxonomy" id="153914"/>
    <lineage>
        <taxon>Eukaryota</taxon>
        <taxon>Fungi</taxon>
        <taxon>Dikarya</taxon>
        <taxon>Basidiomycota</taxon>
        <taxon>Agaricomycotina</taxon>
        <taxon>Agaricomycetes</taxon>
        <taxon>Agaricomycetidae</taxon>
        <taxon>Agaricales</taxon>
        <taxon>Marasmiineae</taxon>
        <taxon>Physalacriaceae</taxon>
        <taxon>Armillaria</taxon>
    </lineage>
</organism>
<comment type="caution">
    <text evidence="1">The sequence shown here is derived from an EMBL/GenBank/DDBJ whole genome shotgun (WGS) entry which is preliminary data.</text>
</comment>
<dbReference type="PANTHER" id="PTHR35205:SF1">
    <property type="entry name" value="ZU5 DOMAIN-CONTAINING PROTEIN"/>
    <property type="match status" value="1"/>
</dbReference>
<evidence type="ECO:0008006" key="3">
    <source>
        <dbReference type="Google" id="ProtNLM"/>
    </source>
</evidence>
<evidence type="ECO:0000313" key="2">
    <source>
        <dbReference type="Proteomes" id="UP001175227"/>
    </source>
</evidence>
<dbReference type="EMBL" id="JAUEPR010000070">
    <property type="protein sequence ID" value="KAK0468579.1"/>
    <property type="molecule type" value="Genomic_DNA"/>
</dbReference>
<sequence length="347" mass="39117">GGTGKTQVVLRFVSENSYRFLHVWFFDATSDSTLAADFKKLGKAAGIGESVNDVRDFLGRMHEDWLMIFDNADGPKIDLGKYIPQCMHGNVIITSRITEVHQMASPGFHFDFSDLEQSEAIDLLLKHSHKNSNNYNQQLASDIVDVLGCQALVVATAGAYIASTATCTLSNYLSLFKQKCRQLFNYKMKSLDGYQNTVFSAFQLSFNKLSLSAKLFMQICAFFHHTAIPIELFYHASAFTGNDLLPEEKEKNLVVEKLILFLSLFTHDESWDEAIDELSHLSLAMYDIDAKTVSFHSILQMCVQETLINKEIPCCVAQLLLACAKPYGITNIDYQFQRMLIPHMDSI</sequence>
<dbReference type="InterPro" id="IPR027417">
    <property type="entry name" value="P-loop_NTPase"/>
</dbReference>
<feature type="non-terminal residue" evidence="1">
    <location>
        <position position="347"/>
    </location>
</feature>
<name>A0AA39NMV9_9AGAR</name>
<keyword evidence="2" id="KW-1185">Reference proteome</keyword>
<reference evidence="1" key="1">
    <citation type="submission" date="2023-06" db="EMBL/GenBank/DDBJ databases">
        <authorList>
            <consortium name="Lawrence Berkeley National Laboratory"/>
            <person name="Ahrendt S."/>
            <person name="Sahu N."/>
            <person name="Indic B."/>
            <person name="Wong-Bajracharya J."/>
            <person name="Merenyi Z."/>
            <person name="Ke H.-M."/>
            <person name="Monk M."/>
            <person name="Kocsube S."/>
            <person name="Drula E."/>
            <person name="Lipzen A."/>
            <person name="Balint B."/>
            <person name="Henrissat B."/>
            <person name="Andreopoulos B."/>
            <person name="Martin F.M."/>
            <person name="Harder C.B."/>
            <person name="Rigling D."/>
            <person name="Ford K.L."/>
            <person name="Foster G.D."/>
            <person name="Pangilinan J."/>
            <person name="Papanicolaou A."/>
            <person name="Barry K."/>
            <person name="LaButti K."/>
            <person name="Viragh M."/>
            <person name="Koriabine M."/>
            <person name="Yan M."/>
            <person name="Riley R."/>
            <person name="Champramary S."/>
            <person name="Plett K.L."/>
            <person name="Tsai I.J."/>
            <person name="Slot J."/>
            <person name="Sipos G."/>
            <person name="Plett J."/>
            <person name="Nagy L.G."/>
            <person name="Grigoriev I.V."/>
        </authorList>
    </citation>
    <scope>NUCLEOTIDE SEQUENCE</scope>
    <source>
        <strain evidence="1">ICMP 16352</strain>
    </source>
</reference>